<evidence type="ECO:0008006" key="6">
    <source>
        <dbReference type="Google" id="ProtNLM"/>
    </source>
</evidence>
<dbReference type="CDD" id="cd00063">
    <property type="entry name" value="FN3"/>
    <property type="match status" value="4"/>
</dbReference>
<dbReference type="Proteomes" id="UP001499959">
    <property type="component" value="Unassembled WGS sequence"/>
</dbReference>
<dbReference type="InterPro" id="IPR002044">
    <property type="entry name" value="CBM20"/>
</dbReference>
<dbReference type="PROSITE" id="PS51166">
    <property type="entry name" value="CBM20"/>
    <property type="match status" value="1"/>
</dbReference>
<dbReference type="SUPFAM" id="SSF49265">
    <property type="entry name" value="Fibronectin type III"/>
    <property type="match status" value="4"/>
</dbReference>
<dbReference type="PANTHER" id="PTHR46957:SF3">
    <property type="entry name" value="CYTOKINE RECEPTOR"/>
    <property type="match status" value="1"/>
</dbReference>
<comment type="caution">
    <text evidence="4">The sequence shown here is derived from an EMBL/GenBank/DDBJ whole genome shotgun (WGS) entry which is preliminary data.</text>
</comment>
<dbReference type="Pfam" id="PF03423">
    <property type="entry name" value="CBM_25"/>
    <property type="match status" value="2"/>
</dbReference>
<feature type="signal peptide" evidence="1">
    <location>
        <begin position="1"/>
        <end position="26"/>
    </location>
</feature>
<name>A0ABP9C9I8_9GAMM</name>
<dbReference type="InterPro" id="IPR036116">
    <property type="entry name" value="FN3_sf"/>
</dbReference>
<accession>A0ABP9C9I8</accession>
<keyword evidence="1" id="KW-0732">Signal</keyword>
<evidence type="ECO:0000313" key="5">
    <source>
        <dbReference type="Proteomes" id="UP001499959"/>
    </source>
</evidence>
<sequence length="1575" mass="166751">MAMRKTSIALAIGMVICCSAIPGAPAAIPAAHVYHNHMPNFWPFYAVDVGKAYNATAVGAPIRYAYDGDVIALKNNPPAGYSYYLPPALGGTIMPHDDLVAYYSHDAKTGAYQYWPQQVANEVRNWSAAKGQIHVTMSGAVVNNVDSLQRLQNVPGYNNTNWGASWRNAYGGLPTENGHRTLDLIHFTGHHTMGPLVGQEYFLKDLIHQSATLAQPFFLGANFRSSRGFFPTELGFSDRLIPTLAKLGIQWSVIGNNHFSRTLKDYPYATYDATGDTLTSPPNRADLRNTSTTGSWVAQQMAHEQQVVVNKYPFASTPHWVRHVDPATGAVTKVAGIPVTQNGSWLEGWEGAVTVDEYVPYAALEPRQFHVVAHDGDNSGGRAGALSTWQNGYGTTCSGSGYCLGIDEYLQRFPIPENDVQHVQDGSWIDTRDSSSDPTWFHWRLPFLIWKGQFPAFNAATGMNLAPKTNLAGQEEGATVSFEHGWHYLERNFALLQAALNYAKTAEQIWLDDHPAHWSPTTLLDQQITHAGNQLNPWMMSYPVKGNPANDYAGGANPAELAWYFLLPAMDSGFGYYDENKDDNVKPTLAFNNSLYFSKLFVQPNAAKDRTGPSIWWPQRYPYNPGSVNASKAEGWTVQHYNHEFAIYTYAYDVSNIASIQVKVRPHASSNISATDDTYKLYDPAAHVGKPGLSVTPANVGAWASYPMQVRDLRPVMNGVSWMPVTQQTMQVLPAQEIGNLYYAYFGNYRNQLLDYYIEATDSRGNVTRSEIQQVYVGAGTYRKTTTGSGHVEDVNGTVAGVRPFLTIDTTAPVFQGALTSSNLTDRSVSVSWQPATDNVRVAGYQIFRNGTLVGTGSGTQFNDSGLAASTGYTYQVLAYDAAGNQSARSPVLTITTRTADTTAPSAPGAPTAGTVTASTIALSWAASTDNYGVAEYQIHRNGALAGTSTTTAYTDTNLQPSTAYSYTIRAKDAAGNQSAASAATSVTTAFGNVATVYYRTPSGWTTVNLHFSPNGGTWTTVPGVAMSVACSGWHRYTANLGGATGLAATFNNGSGVWDNRGGQNYALGTGISVVQNGAASSGTDPCAIDTQAPSTPTGLAANAIDANSVNLSWTAASDNVGVAGYRVYRGATQVGTVTTGTGYVDNTVAASTSYSYTVRAYDAAGNLSAASAAVSVATPAPSDTQAPSVPGGLVAQNLTSTSLTLAWTASTDNVGVATYLVYRNGTQIGTTSATSFANSGLTAGTAYSYTVRAQDAVGNLSAASTALNVTTPPLVNNTATVYYKPATGWTTVNIHYAPNGGSWTAVPGEAMNAACTGWRVKVINLGAATGAQVTFNNGSGTWDSRNGANYPVGTGLSRIENGTITTTDPCLNDDATAPTVPTGLAASAVTASSATVSWAASSDNVGVAGYRVFRNGNQIGTTASTSYSDAGLSASTAYAYTVRAYDAAGNVSAASATLNVTTQAPGSCAVAFTIANANTVVGQNLYVVGNVAALGNWSPGAGFALTIQGSGANVPWTGTVNLPAGAAIQYKYVKWNGSTAAWESNQTTTSGNREFTVPANCSGTTTRNDGNFKF</sequence>
<dbReference type="EMBL" id="BAABJE010000030">
    <property type="protein sequence ID" value="GAA4807046.1"/>
    <property type="molecule type" value="Genomic_DNA"/>
</dbReference>
<feature type="domain" description="Fibronectin type-III" evidence="2">
    <location>
        <begin position="1093"/>
        <end position="1182"/>
    </location>
</feature>
<dbReference type="PANTHER" id="PTHR46957">
    <property type="entry name" value="CYTOKINE RECEPTOR"/>
    <property type="match status" value="1"/>
</dbReference>
<keyword evidence="5" id="KW-1185">Reference proteome</keyword>
<dbReference type="SUPFAM" id="SSF49452">
    <property type="entry name" value="Starch-binding domain-like"/>
    <property type="match status" value="1"/>
</dbReference>
<feature type="domain" description="Fibronectin type-III" evidence="2">
    <location>
        <begin position="1190"/>
        <end position="1275"/>
    </location>
</feature>
<feature type="domain" description="Fibronectin type-III" evidence="2">
    <location>
        <begin position="907"/>
        <end position="992"/>
    </location>
</feature>
<dbReference type="InterPro" id="IPR013784">
    <property type="entry name" value="Carb-bd-like_fold"/>
</dbReference>
<dbReference type="InterPro" id="IPR050713">
    <property type="entry name" value="RTP_Phos/Ushers"/>
</dbReference>
<protein>
    <recommendedName>
        <fullName evidence="6">Alpha-amylase</fullName>
    </recommendedName>
</protein>
<gene>
    <name evidence="4" type="ORF">GCM10023307_37210</name>
</gene>
<feature type="domain" description="CBM20" evidence="3">
    <location>
        <begin position="1463"/>
        <end position="1575"/>
    </location>
</feature>
<dbReference type="SMART" id="SM00060">
    <property type="entry name" value="FN3"/>
    <property type="match status" value="5"/>
</dbReference>
<dbReference type="Gene3D" id="2.60.40.10">
    <property type="entry name" value="Immunoglobulins"/>
    <property type="match status" value="8"/>
</dbReference>
<feature type="chain" id="PRO_5046337696" description="Alpha-amylase" evidence="1">
    <location>
        <begin position="27"/>
        <end position="1575"/>
    </location>
</feature>
<dbReference type="InterPro" id="IPR011330">
    <property type="entry name" value="Glyco_hydro/deAcase_b/a-brl"/>
</dbReference>
<dbReference type="SMART" id="SM01066">
    <property type="entry name" value="CBM_25"/>
    <property type="match status" value="2"/>
</dbReference>
<dbReference type="Pfam" id="PF00041">
    <property type="entry name" value="fn3"/>
    <property type="match status" value="4"/>
</dbReference>
<dbReference type="SUPFAM" id="SSF88713">
    <property type="entry name" value="Glycoside hydrolase/deacetylase"/>
    <property type="match status" value="1"/>
</dbReference>
<dbReference type="SMART" id="SM01065">
    <property type="entry name" value="CBM_2"/>
    <property type="match status" value="1"/>
</dbReference>
<dbReference type="RefSeq" id="WP_345304874.1">
    <property type="nucleotide sequence ID" value="NZ_BAABJE010000030.1"/>
</dbReference>
<evidence type="ECO:0000256" key="1">
    <source>
        <dbReference type="SAM" id="SignalP"/>
    </source>
</evidence>
<dbReference type="Pfam" id="PF00686">
    <property type="entry name" value="CBM_20"/>
    <property type="match status" value="1"/>
</dbReference>
<evidence type="ECO:0000313" key="4">
    <source>
        <dbReference type="EMBL" id="GAA4807046.1"/>
    </source>
</evidence>
<reference evidence="5" key="1">
    <citation type="journal article" date="2019" name="Int. J. Syst. Evol. Microbiol.">
        <title>The Global Catalogue of Microorganisms (GCM) 10K type strain sequencing project: providing services to taxonomists for standard genome sequencing and annotation.</title>
        <authorList>
            <consortium name="The Broad Institute Genomics Platform"/>
            <consortium name="The Broad Institute Genome Sequencing Center for Infectious Disease"/>
            <person name="Wu L."/>
            <person name="Ma J."/>
        </authorList>
    </citation>
    <scope>NUCLEOTIDE SEQUENCE [LARGE SCALE GENOMIC DNA]</scope>
    <source>
        <strain evidence="5">JCM 18204</strain>
    </source>
</reference>
<dbReference type="InterPro" id="IPR013783">
    <property type="entry name" value="Ig-like_fold"/>
</dbReference>
<evidence type="ECO:0000259" key="3">
    <source>
        <dbReference type="PROSITE" id="PS51166"/>
    </source>
</evidence>
<evidence type="ECO:0000259" key="2">
    <source>
        <dbReference type="PROSITE" id="PS50853"/>
    </source>
</evidence>
<dbReference type="InterPro" id="IPR005085">
    <property type="entry name" value="CBM25"/>
</dbReference>
<dbReference type="InterPro" id="IPR003961">
    <property type="entry name" value="FN3_dom"/>
</dbReference>
<feature type="domain" description="Fibronectin type-III" evidence="2">
    <location>
        <begin position="1381"/>
        <end position="1466"/>
    </location>
</feature>
<proteinExistence type="predicted"/>
<feature type="domain" description="Fibronectin type-III" evidence="2">
    <location>
        <begin position="815"/>
        <end position="900"/>
    </location>
</feature>
<dbReference type="PROSITE" id="PS50853">
    <property type="entry name" value="FN3"/>
    <property type="match status" value="5"/>
</dbReference>
<organism evidence="4 5">
    <name type="scientific">Lysobacter hankyongensis</name>
    <dbReference type="NCBI Taxonomy" id="1176535"/>
    <lineage>
        <taxon>Bacteria</taxon>
        <taxon>Pseudomonadati</taxon>
        <taxon>Pseudomonadota</taxon>
        <taxon>Gammaproteobacteria</taxon>
        <taxon>Lysobacterales</taxon>
        <taxon>Lysobacteraceae</taxon>
        <taxon>Lysobacter</taxon>
    </lineage>
</organism>